<reference evidence="3 4" key="1">
    <citation type="journal article" date="2007" name="Science">
        <title>Sea anemone genome reveals ancestral eumetazoan gene repertoire and genomic organization.</title>
        <authorList>
            <person name="Putnam N.H."/>
            <person name="Srivastava M."/>
            <person name="Hellsten U."/>
            <person name="Dirks B."/>
            <person name="Chapman J."/>
            <person name="Salamov A."/>
            <person name="Terry A."/>
            <person name="Shapiro H."/>
            <person name="Lindquist E."/>
            <person name="Kapitonov V.V."/>
            <person name="Jurka J."/>
            <person name="Genikhovich G."/>
            <person name="Grigoriev I.V."/>
            <person name="Lucas S.M."/>
            <person name="Steele R.E."/>
            <person name="Finnerty J.R."/>
            <person name="Technau U."/>
            <person name="Martindale M.Q."/>
            <person name="Rokhsar D.S."/>
        </authorList>
    </citation>
    <scope>NUCLEOTIDE SEQUENCE [LARGE SCALE GENOMIC DNA]</scope>
    <source>
        <strain evidence="4">CH2 X CH6</strain>
    </source>
</reference>
<gene>
    <name evidence="3" type="ORF">NEMVEDRAFT_v1g210186</name>
</gene>
<dbReference type="PROSITE" id="PS50175">
    <property type="entry name" value="ASP_PROT_RETROV"/>
    <property type="match status" value="1"/>
</dbReference>
<accession>A7SCL4</accession>
<dbReference type="STRING" id="45351.A7SCL4"/>
<name>A7SCL4_NEMVE</name>
<dbReference type="SUPFAM" id="SSF50630">
    <property type="entry name" value="Acid proteases"/>
    <property type="match status" value="1"/>
</dbReference>
<dbReference type="EMBL" id="DS469624">
    <property type="protein sequence ID" value="EDO38514.1"/>
    <property type="molecule type" value="Genomic_DNA"/>
</dbReference>
<protein>
    <recommendedName>
        <fullName evidence="2">Peptidase A2 domain-containing protein</fullName>
    </recommendedName>
</protein>
<evidence type="ECO:0000256" key="1">
    <source>
        <dbReference type="ARBA" id="ARBA00022801"/>
    </source>
</evidence>
<dbReference type="KEGG" id="nve:5510093"/>
<evidence type="ECO:0000313" key="3">
    <source>
        <dbReference type="EMBL" id="EDO38514.1"/>
    </source>
</evidence>
<proteinExistence type="predicted"/>
<dbReference type="CDD" id="cd05484">
    <property type="entry name" value="retropepsin_like_LTR_2"/>
    <property type="match status" value="1"/>
</dbReference>
<keyword evidence="4" id="KW-1185">Reference proteome</keyword>
<dbReference type="InterPro" id="IPR021109">
    <property type="entry name" value="Peptidase_aspartic_dom_sf"/>
</dbReference>
<dbReference type="InParanoid" id="A7SCL4"/>
<evidence type="ECO:0000259" key="2">
    <source>
        <dbReference type="PROSITE" id="PS50175"/>
    </source>
</evidence>
<organism evidence="3 4">
    <name type="scientific">Nematostella vectensis</name>
    <name type="common">Starlet sea anemone</name>
    <dbReference type="NCBI Taxonomy" id="45351"/>
    <lineage>
        <taxon>Eukaryota</taxon>
        <taxon>Metazoa</taxon>
        <taxon>Cnidaria</taxon>
        <taxon>Anthozoa</taxon>
        <taxon>Hexacorallia</taxon>
        <taxon>Actiniaria</taxon>
        <taxon>Edwardsiidae</taxon>
        <taxon>Nematostella</taxon>
    </lineage>
</organism>
<dbReference type="PhylomeDB" id="A7SCL4"/>
<dbReference type="HOGENOM" id="CLU_1681927_0_0_1"/>
<dbReference type="InterPro" id="IPR001995">
    <property type="entry name" value="Peptidase_A2_cat"/>
</dbReference>
<feature type="domain" description="Peptidase A2" evidence="2">
    <location>
        <begin position="40"/>
        <end position="118"/>
    </location>
</feature>
<dbReference type="Pfam" id="PF13975">
    <property type="entry name" value="gag-asp_proteas"/>
    <property type="match status" value="1"/>
</dbReference>
<dbReference type="GO" id="GO:0004190">
    <property type="term" value="F:aspartic-type endopeptidase activity"/>
    <property type="evidence" value="ECO:0007669"/>
    <property type="project" value="InterPro"/>
</dbReference>
<dbReference type="GO" id="GO:0006508">
    <property type="term" value="P:proteolysis"/>
    <property type="evidence" value="ECO:0007669"/>
    <property type="project" value="InterPro"/>
</dbReference>
<evidence type="ECO:0000313" key="4">
    <source>
        <dbReference type="Proteomes" id="UP000001593"/>
    </source>
</evidence>
<dbReference type="eggNOG" id="ENOG502SR7B">
    <property type="taxonomic scope" value="Eukaryota"/>
</dbReference>
<dbReference type="InterPro" id="IPR034128">
    <property type="entry name" value="K02A2.6-like"/>
</dbReference>
<dbReference type="OMA" id="FKKTEYQ"/>
<dbReference type="AlphaFoldDB" id="A7SCL4"/>
<dbReference type="Gene3D" id="2.40.70.10">
    <property type="entry name" value="Acid Proteases"/>
    <property type="match status" value="1"/>
</dbReference>
<sequence length="155" mass="16861">MNANEVTQPQGDQRFFLGDVESDGTKNPWTVDLLINQKPVNFKVDTGADITVLSESTYNHLPNPPKLEPERADISSPGGKLICKGQFLTGAQLNGEAYQVKMFVIAGEQVNNLLGRETACKMGLVQRVGEVLFDVFGDIGLLNCAPVKIELREGA</sequence>
<dbReference type="Proteomes" id="UP000001593">
    <property type="component" value="Unassembled WGS sequence"/>
</dbReference>
<keyword evidence="1" id="KW-0378">Hydrolase</keyword>